<evidence type="ECO:0000313" key="5">
    <source>
        <dbReference type="Proteomes" id="UP000266691"/>
    </source>
</evidence>
<evidence type="ECO:0000259" key="2">
    <source>
        <dbReference type="PROSITE" id="PS50853"/>
    </source>
</evidence>
<dbReference type="Proteomes" id="UP000266691">
    <property type="component" value="Unassembled WGS sequence"/>
</dbReference>
<evidence type="ECO:0000313" key="3">
    <source>
        <dbReference type="EMBL" id="RIV42065.1"/>
    </source>
</evidence>
<reference evidence="3 5" key="1">
    <citation type="submission" date="2018-08" db="EMBL/GenBank/DDBJ databases">
        <title>Proposal of Muricauda 72 sp.nov. and Muricauda NH166 sp.nov., isolated from seawater.</title>
        <authorList>
            <person name="Cheng H."/>
            <person name="Wu Y.-H."/>
            <person name="Guo L.-L."/>
            <person name="Xu X.-W."/>
        </authorList>
    </citation>
    <scope>NUCLEOTIDE SEQUENCE [LARGE SCALE GENOMIC DNA]</scope>
    <source>
        <strain evidence="3 5">72</strain>
    </source>
</reference>
<organism evidence="3 5">
    <name type="scientific">Flagellimonas pelagia</name>
    <dbReference type="NCBI Taxonomy" id="2306998"/>
    <lineage>
        <taxon>Bacteria</taxon>
        <taxon>Pseudomonadati</taxon>
        <taxon>Bacteroidota</taxon>
        <taxon>Flavobacteriia</taxon>
        <taxon>Flavobacteriales</taxon>
        <taxon>Flavobacteriaceae</taxon>
        <taxon>Flagellimonas</taxon>
    </lineage>
</organism>
<keyword evidence="6" id="KW-1185">Reference proteome</keyword>
<dbReference type="SUPFAM" id="SSF49265">
    <property type="entry name" value="Fibronectin type III"/>
    <property type="match status" value="1"/>
</dbReference>
<evidence type="ECO:0000256" key="1">
    <source>
        <dbReference type="SAM" id="Coils"/>
    </source>
</evidence>
<dbReference type="Pfam" id="PF18431">
    <property type="entry name" value="RNAse_A_bac"/>
    <property type="match status" value="1"/>
</dbReference>
<dbReference type="InterPro" id="IPR013783">
    <property type="entry name" value="Ig-like_fold"/>
</dbReference>
<protein>
    <recommendedName>
        <fullName evidence="2">Fibronectin type-III domain-containing protein</fullName>
    </recommendedName>
</protein>
<keyword evidence="1" id="KW-0175">Coiled coil</keyword>
<feature type="domain" description="Fibronectin type-III" evidence="2">
    <location>
        <begin position="296"/>
        <end position="384"/>
    </location>
</feature>
<name>A0A3A1NCD5_9FLAO</name>
<evidence type="ECO:0000313" key="6">
    <source>
        <dbReference type="Proteomes" id="UP000321621"/>
    </source>
</evidence>
<reference evidence="4 6" key="2">
    <citation type="submission" date="2019-07" db="EMBL/GenBank/DDBJ databases">
        <title>Draft genome of two Muricauda strains isolated from deep sea.</title>
        <authorList>
            <person name="Sun C."/>
        </authorList>
    </citation>
    <scope>NUCLEOTIDE SEQUENCE [LARGE SCALE GENOMIC DNA]</scope>
    <source>
        <strain evidence="4 6">72</strain>
    </source>
</reference>
<dbReference type="Gene3D" id="2.60.40.10">
    <property type="entry name" value="Immunoglobulins"/>
    <property type="match status" value="2"/>
</dbReference>
<dbReference type="InterPro" id="IPR041436">
    <property type="entry name" value="RNAse_A_bac"/>
</dbReference>
<dbReference type="EMBL" id="QXFI01000036">
    <property type="protein sequence ID" value="RIV42065.1"/>
    <property type="molecule type" value="Genomic_DNA"/>
</dbReference>
<dbReference type="RefSeq" id="WP_119648992.1">
    <property type="nucleotide sequence ID" value="NZ_QXFI01000036.1"/>
</dbReference>
<dbReference type="InterPro" id="IPR036116">
    <property type="entry name" value="FN3_sf"/>
</dbReference>
<dbReference type="CDD" id="cd00063">
    <property type="entry name" value="FN3"/>
    <property type="match status" value="1"/>
</dbReference>
<dbReference type="InterPro" id="IPR003961">
    <property type="entry name" value="FN3_dom"/>
</dbReference>
<sequence>MRTPEHRTMGKWLFTVVLFTMIFMIGHVYSQTYPVQVLAQYNPPTPIYLADFANTGTLNGPLRVQMVLNDLQIANRQVRLQVSFEGNGISFKSRENVIGAAPLFLEGGLPLVLDHTGLAPYFEFGNIVGIPPNVYGSAIPDGAYQVCFEVYDVLTGKRLSNTACATMGVFQNSPPLLVLPENGSDMVERNPQNIIFQWTPRHTNVSQVEYELSLVEIWDNALDPQAVFLASTPMFTVTTGATSYLYGPSDPMLLPNKRYAWRVQAKAKQGAEDIGMFLDQGYSQVFSFGYSEGCYLPNGIRHEVKGANQANVLWDDPSMDVPEFTVRYRTKGEGNEWFLNRTTANWTTLWDLKTGTTYEYQVQKACTIAESGWSPIRQFTTNLQTEEEDLYQCGVSPSVEITNQDPLPDLSVGESFMAGDFQVIVSGVNGGNGYFTGTGQVRLPYLGNIKVAVSFTNILVNTDRQLAHGTVVTEFDPTMGNILDTGGVVQTVGELGEAVGELIVSIRDLLENFNGTPEQIEQLQAENQQQGSYVEELLADESIPQNVKDELAANYNAYNASSQNLIEEATQGGPNPDGYDTANQLQAFNDLEASIEKAESYRGEEIVFGDAEGYTFKEGTGTEVVVYVSPAGVPVVLPTHALPKFYTVTDNPITAYGSLIGFTIEDGPNAGIYNGYRRGNEFTGYKTSKGDEPYAFGELPNTSNIQVRTIGGSDCIFLLFGGQYQPDNINPFGTGNLSMDWDKGIQWEVLFIGEQNYTTCIPPLDYDGFTEYFIGIYNPFGHGGFLRKVIASDGSVAHVYSIADQESGWIIHYQYNNGNGRWEPIAVPGYNVDTAAALDYLFGQVFSSAAGHLVLDMAGMVPAAGELFDFANGIWYTIEGDGTSAAISFASTIPLVYATTVKNVGRVIKLADGSYQILKLSSKEAEAFINQLNKLNLDDDALRLLNQDLNNKAFAEAVGKNPELLDSWRLLDNLGADEVLRNSKEALEYFTNGRTDKILLDVEELLGGHSKARHGAQLTMAEMEQRVLGTHPSMGQSRSALKFDGDLLHEDAVSQAFNSKKADIEAHFNSGQTTNFELEYDFGSQVGTGYTNTGTLSEPTSFAVKSTKVKLVFKADPTNPTGYILLTAYPSYP</sequence>
<dbReference type="CDD" id="cd20745">
    <property type="entry name" value="FIX_RhsA_AHH_HNH-like"/>
    <property type="match status" value="1"/>
</dbReference>
<gene>
    <name evidence="3" type="ORF">D2V05_18380</name>
    <name evidence="4" type="ORF">FQ017_18220</name>
</gene>
<comment type="caution">
    <text evidence="3">The sequence shown here is derived from an EMBL/GenBank/DDBJ whole genome shotgun (WGS) entry which is preliminary data.</text>
</comment>
<dbReference type="AlphaFoldDB" id="A0A3A1NCD5"/>
<dbReference type="EMBL" id="VNWK01000036">
    <property type="protein sequence ID" value="TXJ90950.1"/>
    <property type="molecule type" value="Genomic_DNA"/>
</dbReference>
<accession>A0A3A1NCD5</accession>
<dbReference type="Pfam" id="PF00041">
    <property type="entry name" value="fn3"/>
    <property type="match status" value="1"/>
</dbReference>
<dbReference type="PROSITE" id="PS50853">
    <property type="entry name" value="FN3"/>
    <property type="match status" value="1"/>
</dbReference>
<dbReference type="OrthoDB" id="1521695at2"/>
<feature type="coiled-coil region" evidence="1">
    <location>
        <begin position="520"/>
        <end position="568"/>
    </location>
</feature>
<dbReference type="Proteomes" id="UP000321621">
    <property type="component" value="Unassembled WGS sequence"/>
</dbReference>
<proteinExistence type="predicted"/>
<evidence type="ECO:0000313" key="4">
    <source>
        <dbReference type="EMBL" id="TXJ90950.1"/>
    </source>
</evidence>